<accession>A0A9J5YWZ9</accession>
<feature type="compositionally biased region" description="Basic and acidic residues" evidence="1">
    <location>
        <begin position="114"/>
        <end position="146"/>
    </location>
</feature>
<dbReference type="AlphaFoldDB" id="A0A9J5YWZ9"/>
<sequence>MTKSDDIIEGDPFTYKGRSTKIGHPYLTPTVRETKQKPYTDEVKDTIIDALKVNLKATDLAAVDEDYTTQIVDKDGVEVDVDEILPLAIVDEDLVAVDEYSVEEVNEQEEEKMLEEKKQEENEEKKTEENKEEEKEEEKIEEKKEEEKEEELIEEKEKEEKEDEQIEEKEKEEKEDEQIEEKKKKKNRRS</sequence>
<feature type="region of interest" description="Disordered" evidence="1">
    <location>
        <begin position="1"/>
        <end position="20"/>
    </location>
</feature>
<gene>
    <name evidence="2" type="ORF">H5410_026414</name>
</gene>
<comment type="caution">
    <text evidence="2">The sequence shown here is derived from an EMBL/GenBank/DDBJ whole genome shotgun (WGS) entry which is preliminary data.</text>
</comment>
<evidence type="ECO:0000256" key="1">
    <source>
        <dbReference type="SAM" id="MobiDB-lite"/>
    </source>
</evidence>
<dbReference type="EMBL" id="JACXVP010000005">
    <property type="protein sequence ID" value="KAG5604922.1"/>
    <property type="molecule type" value="Genomic_DNA"/>
</dbReference>
<evidence type="ECO:0000313" key="3">
    <source>
        <dbReference type="Proteomes" id="UP000824120"/>
    </source>
</evidence>
<protein>
    <submittedName>
        <fullName evidence="2">Uncharacterized protein</fullName>
    </submittedName>
</protein>
<dbReference type="Proteomes" id="UP000824120">
    <property type="component" value="Chromosome 5"/>
</dbReference>
<reference evidence="2 3" key="1">
    <citation type="submission" date="2020-09" db="EMBL/GenBank/DDBJ databases">
        <title>De no assembly of potato wild relative species, Solanum commersonii.</title>
        <authorList>
            <person name="Cho K."/>
        </authorList>
    </citation>
    <scope>NUCLEOTIDE SEQUENCE [LARGE SCALE GENOMIC DNA]</scope>
    <source>
        <strain evidence="2">LZ3.2</strain>
        <tissue evidence="2">Leaf</tissue>
    </source>
</reference>
<name>A0A9J5YWZ9_SOLCO</name>
<dbReference type="OrthoDB" id="1303650at2759"/>
<evidence type="ECO:0000313" key="2">
    <source>
        <dbReference type="EMBL" id="KAG5604922.1"/>
    </source>
</evidence>
<keyword evidence="3" id="KW-1185">Reference proteome</keyword>
<feature type="compositionally biased region" description="Acidic residues" evidence="1">
    <location>
        <begin position="103"/>
        <end position="113"/>
    </location>
</feature>
<feature type="region of interest" description="Disordered" evidence="1">
    <location>
        <begin position="103"/>
        <end position="190"/>
    </location>
</feature>
<proteinExistence type="predicted"/>
<organism evidence="2 3">
    <name type="scientific">Solanum commersonii</name>
    <name type="common">Commerson's wild potato</name>
    <name type="synonym">Commerson's nightshade</name>
    <dbReference type="NCBI Taxonomy" id="4109"/>
    <lineage>
        <taxon>Eukaryota</taxon>
        <taxon>Viridiplantae</taxon>
        <taxon>Streptophyta</taxon>
        <taxon>Embryophyta</taxon>
        <taxon>Tracheophyta</taxon>
        <taxon>Spermatophyta</taxon>
        <taxon>Magnoliopsida</taxon>
        <taxon>eudicotyledons</taxon>
        <taxon>Gunneridae</taxon>
        <taxon>Pentapetalae</taxon>
        <taxon>asterids</taxon>
        <taxon>lamiids</taxon>
        <taxon>Solanales</taxon>
        <taxon>Solanaceae</taxon>
        <taxon>Solanoideae</taxon>
        <taxon>Solaneae</taxon>
        <taxon>Solanum</taxon>
    </lineage>
</organism>